<evidence type="ECO:0000313" key="2">
    <source>
        <dbReference type="Proteomes" id="UP000324897"/>
    </source>
</evidence>
<organism evidence="1 2">
    <name type="scientific">Eragrostis curvula</name>
    <name type="common">weeping love grass</name>
    <dbReference type="NCBI Taxonomy" id="38414"/>
    <lineage>
        <taxon>Eukaryota</taxon>
        <taxon>Viridiplantae</taxon>
        <taxon>Streptophyta</taxon>
        <taxon>Embryophyta</taxon>
        <taxon>Tracheophyta</taxon>
        <taxon>Spermatophyta</taxon>
        <taxon>Magnoliopsida</taxon>
        <taxon>Liliopsida</taxon>
        <taxon>Poales</taxon>
        <taxon>Poaceae</taxon>
        <taxon>PACMAD clade</taxon>
        <taxon>Chloridoideae</taxon>
        <taxon>Eragrostideae</taxon>
        <taxon>Eragrostidinae</taxon>
        <taxon>Eragrostis</taxon>
    </lineage>
</organism>
<proteinExistence type="predicted"/>
<evidence type="ECO:0000313" key="1">
    <source>
        <dbReference type="EMBL" id="TVU20977.1"/>
    </source>
</evidence>
<dbReference type="EMBL" id="RWGY01000026">
    <property type="protein sequence ID" value="TVU20977.1"/>
    <property type="molecule type" value="Genomic_DNA"/>
</dbReference>
<gene>
    <name evidence="1" type="ORF">EJB05_30585</name>
</gene>
<dbReference type="Gramene" id="TVU20977">
    <property type="protein sequence ID" value="TVU20977"/>
    <property type="gene ID" value="EJB05_30585"/>
</dbReference>
<comment type="caution">
    <text evidence="1">The sequence shown here is derived from an EMBL/GenBank/DDBJ whole genome shotgun (WGS) entry which is preliminary data.</text>
</comment>
<dbReference type="AlphaFoldDB" id="A0A5J9UC84"/>
<name>A0A5J9UC84_9POAL</name>
<protein>
    <submittedName>
        <fullName evidence="1">Uncharacterized protein</fullName>
    </submittedName>
</protein>
<accession>A0A5J9UC84</accession>
<reference evidence="1 2" key="1">
    <citation type="journal article" date="2019" name="Sci. Rep.">
        <title>A high-quality genome of Eragrostis curvula grass provides insights into Poaceae evolution and supports new strategies to enhance forage quality.</title>
        <authorList>
            <person name="Carballo J."/>
            <person name="Santos B.A.C.M."/>
            <person name="Zappacosta D."/>
            <person name="Garbus I."/>
            <person name="Selva J.P."/>
            <person name="Gallo C.A."/>
            <person name="Diaz A."/>
            <person name="Albertini E."/>
            <person name="Caccamo M."/>
            <person name="Echenique V."/>
        </authorList>
    </citation>
    <scope>NUCLEOTIDE SEQUENCE [LARGE SCALE GENOMIC DNA]</scope>
    <source>
        <strain evidence="2">cv. Victoria</strain>
        <tissue evidence="1">Leaf</tissue>
    </source>
</reference>
<sequence length="113" mass="12515">MCHGGTSRIQILVSKHHEFKSRSDNIAGIHNLVGSLQVSFPSSFNYCRKCGSQQGSSWNIQTKQMVCDTPAAGSVFSPKVNFTAGQGKLWVQVEVFCFKDLLNIAKRKHANML</sequence>
<dbReference type="Proteomes" id="UP000324897">
    <property type="component" value="Unassembled WGS sequence"/>
</dbReference>
<feature type="non-terminal residue" evidence="1">
    <location>
        <position position="1"/>
    </location>
</feature>
<keyword evidence="2" id="KW-1185">Reference proteome</keyword>